<name>A0A2K8N8M4_9BACL</name>
<evidence type="ECO:0000256" key="2">
    <source>
        <dbReference type="ARBA" id="ARBA00022692"/>
    </source>
</evidence>
<keyword evidence="4 5" id="KW-0472">Membrane</keyword>
<dbReference type="PROSITE" id="PS51012">
    <property type="entry name" value="ABC_TM2"/>
    <property type="match status" value="1"/>
</dbReference>
<protein>
    <recommendedName>
        <fullName evidence="5">Transport permease protein</fullName>
    </recommendedName>
</protein>
<evidence type="ECO:0000256" key="1">
    <source>
        <dbReference type="ARBA" id="ARBA00004141"/>
    </source>
</evidence>
<dbReference type="RefSeq" id="WP_100668439.1">
    <property type="nucleotide sequence ID" value="NZ_CP024955.1"/>
</dbReference>
<reference evidence="8" key="1">
    <citation type="submission" date="2017-11" db="EMBL/GenBank/DDBJ databases">
        <title>Complete Genome Sequence of Kyrpidia sp. Strain EA-1, a thermophilic, hydrogen-oxidizing Bacterium, isolated from the Azores.</title>
        <authorList>
            <person name="Reiner J.E."/>
            <person name="Lapp C.J."/>
            <person name="Bunk B."/>
            <person name="Gescher J."/>
        </authorList>
    </citation>
    <scope>NUCLEOTIDE SEQUENCE [LARGE SCALE GENOMIC DNA]</scope>
    <source>
        <strain evidence="8">EA-1</strain>
    </source>
</reference>
<keyword evidence="5" id="KW-1003">Cell membrane</keyword>
<dbReference type="InterPro" id="IPR000412">
    <property type="entry name" value="ABC_2_transport"/>
</dbReference>
<evidence type="ECO:0000313" key="7">
    <source>
        <dbReference type="EMBL" id="ATY85678.1"/>
    </source>
</evidence>
<evidence type="ECO:0000313" key="8">
    <source>
        <dbReference type="Proteomes" id="UP000231932"/>
    </source>
</evidence>
<feature type="transmembrane region" description="Helical" evidence="5">
    <location>
        <begin position="190"/>
        <end position="208"/>
    </location>
</feature>
<feature type="transmembrane region" description="Helical" evidence="5">
    <location>
        <begin position="248"/>
        <end position="266"/>
    </location>
</feature>
<dbReference type="AlphaFoldDB" id="A0A2K8N8M4"/>
<sequence length="272" mass="29792">MFSEADVRPGASVKRSGAPGLYPLHVWTLIELEIRKLRKDPTELFMRAVQPALWLLVFGQAFSRIGMIPTGKTTYLAFLTPGILAQSVTFIAIFYGISIIWERETGQLQKFLTTPMRRSAMFLGKMLGASVRSIAQAVMVLILALLLGVHILWGPWRILGALATVVLGAAFFSGMSMVLAALLRTRERMMGIGQVITMPLFFSSNALYPTTIMPDWLRVIATINPMSYLVDGLRGLLLGTPAHLGVDWAVLAGAGAVMLILSTVLFPRRMAA</sequence>
<dbReference type="GO" id="GO:0140359">
    <property type="term" value="F:ABC-type transporter activity"/>
    <property type="evidence" value="ECO:0007669"/>
    <property type="project" value="InterPro"/>
</dbReference>
<feature type="transmembrane region" description="Helical" evidence="5">
    <location>
        <begin position="158"/>
        <end position="183"/>
    </location>
</feature>
<evidence type="ECO:0000256" key="5">
    <source>
        <dbReference type="RuleBase" id="RU361157"/>
    </source>
</evidence>
<dbReference type="Proteomes" id="UP000231932">
    <property type="component" value="Chromosome"/>
</dbReference>
<proteinExistence type="inferred from homology"/>
<dbReference type="Pfam" id="PF01061">
    <property type="entry name" value="ABC2_membrane"/>
    <property type="match status" value="1"/>
</dbReference>
<accession>A0A2K8N8M4</accession>
<feature type="domain" description="ABC transmembrane type-2" evidence="6">
    <location>
        <begin position="42"/>
        <end position="269"/>
    </location>
</feature>
<dbReference type="GO" id="GO:0043190">
    <property type="term" value="C:ATP-binding cassette (ABC) transporter complex"/>
    <property type="evidence" value="ECO:0007669"/>
    <property type="project" value="InterPro"/>
</dbReference>
<dbReference type="PRINTS" id="PR00164">
    <property type="entry name" value="ABC2TRNSPORT"/>
</dbReference>
<keyword evidence="5" id="KW-0813">Transport</keyword>
<dbReference type="PANTHER" id="PTHR43229">
    <property type="entry name" value="NODULATION PROTEIN J"/>
    <property type="match status" value="1"/>
</dbReference>
<evidence type="ECO:0000259" key="6">
    <source>
        <dbReference type="PROSITE" id="PS51012"/>
    </source>
</evidence>
<evidence type="ECO:0000256" key="3">
    <source>
        <dbReference type="ARBA" id="ARBA00022989"/>
    </source>
</evidence>
<dbReference type="OrthoDB" id="266913at2"/>
<comment type="similarity">
    <text evidence="5">Belongs to the ABC-2 integral membrane protein family.</text>
</comment>
<comment type="subcellular location">
    <subcellularLocation>
        <location evidence="5">Cell membrane</location>
        <topology evidence="5">Multi-pass membrane protein</topology>
    </subcellularLocation>
    <subcellularLocation>
        <location evidence="1">Membrane</location>
        <topology evidence="1">Multi-pass membrane protein</topology>
    </subcellularLocation>
</comment>
<feature type="transmembrane region" description="Helical" evidence="5">
    <location>
        <begin position="75"/>
        <end position="101"/>
    </location>
</feature>
<gene>
    <name evidence="7" type="ORF">CVV65_12695</name>
</gene>
<feature type="transmembrane region" description="Helical" evidence="5">
    <location>
        <begin position="122"/>
        <end position="152"/>
    </location>
</feature>
<dbReference type="PIRSF" id="PIRSF006648">
    <property type="entry name" value="DrrB"/>
    <property type="match status" value="1"/>
</dbReference>
<organism evidence="7 8">
    <name type="scientific">Kyrpidia spormannii</name>
    <dbReference type="NCBI Taxonomy" id="2055160"/>
    <lineage>
        <taxon>Bacteria</taxon>
        <taxon>Bacillati</taxon>
        <taxon>Bacillota</taxon>
        <taxon>Bacilli</taxon>
        <taxon>Bacillales</taxon>
        <taxon>Alicyclobacillaceae</taxon>
        <taxon>Kyrpidia</taxon>
    </lineage>
</organism>
<dbReference type="InterPro" id="IPR051784">
    <property type="entry name" value="Nod_factor_ABC_transporter"/>
</dbReference>
<dbReference type="EMBL" id="CP024955">
    <property type="protein sequence ID" value="ATY85678.1"/>
    <property type="molecule type" value="Genomic_DNA"/>
</dbReference>
<dbReference type="PANTHER" id="PTHR43229:SF2">
    <property type="entry name" value="NODULATION PROTEIN J"/>
    <property type="match status" value="1"/>
</dbReference>
<feature type="transmembrane region" description="Helical" evidence="5">
    <location>
        <begin position="44"/>
        <end position="63"/>
    </location>
</feature>
<keyword evidence="8" id="KW-1185">Reference proteome</keyword>
<dbReference type="InterPro" id="IPR047817">
    <property type="entry name" value="ABC2_TM_bact-type"/>
</dbReference>
<keyword evidence="3 5" id="KW-1133">Transmembrane helix</keyword>
<dbReference type="InterPro" id="IPR013525">
    <property type="entry name" value="ABC2_TM"/>
</dbReference>
<dbReference type="KEGG" id="kyr:CVV65_12695"/>
<keyword evidence="2 5" id="KW-0812">Transmembrane</keyword>
<evidence type="ECO:0000256" key="4">
    <source>
        <dbReference type="ARBA" id="ARBA00023136"/>
    </source>
</evidence>